<dbReference type="EMBL" id="BARU01034736">
    <property type="protein sequence ID" value="GAH67021.1"/>
    <property type="molecule type" value="Genomic_DNA"/>
</dbReference>
<gene>
    <name evidence="1" type="ORF">S03H2_54477</name>
</gene>
<sequence length="143" mass="16480">LKINVDLTNTKPKQLPDAFTYKPQQPYMGGAPGGIELKLIKEDTVYLDRNRGIVYDYVESNGIMKVYILIREEQKTWGMGGMPADGESEAVTVQFNILYEDGKYKFWVGEGSYMPVTDSWTEMRVHYKIYEVIYNFGDLKLLT</sequence>
<comment type="caution">
    <text evidence="1">The sequence shown here is derived from an EMBL/GenBank/DDBJ whole genome shotgun (WGS) entry which is preliminary data.</text>
</comment>
<reference evidence="1" key="1">
    <citation type="journal article" date="2014" name="Front. Microbiol.">
        <title>High frequency of phylogenetically diverse reductive dehalogenase-homologous genes in deep subseafloor sedimentary metagenomes.</title>
        <authorList>
            <person name="Kawai M."/>
            <person name="Futagami T."/>
            <person name="Toyoda A."/>
            <person name="Takaki Y."/>
            <person name="Nishi S."/>
            <person name="Hori S."/>
            <person name="Arai W."/>
            <person name="Tsubouchi T."/>
            <person name="Morono Y."/>
            <person name="Uchiyama I."/>
            <person name="Ito T."/>
            <person name="Fujiyama A."/>
            <person name="Inagaki F."/>
            <person name="Takami H."/>
        </authorList>
    </citation>
    <scope>NUCLEOTIDE SEQUENCE</scope>
    <source>
        <strain evidence="1">Expedition CK06-06</strain>
    </source>
</reference>
<name>X1HA24_9ZZZZ</name>
<proteinExistence type="predicted"/>
<evidence type="ECO:0000313" key="1">
    <source>
        <dbReference type="EMBL" id="GAH67021.1"/>
    </source>
</evidence>
<protein>
    <submittedName>
        <fullName evidence="1">Uncharacterized protein</fullName>
    </submittedName>
</protein>
<feature type="non-terminal residue" evidence="1">
    <location>
        <position position="1"/>
    </location>
</feature>
<organism evidence="1">
    <name type="scientific">marine sediment metagenome</name>
    <dbReference type="NCBI Taxonomy" id="412755"/>
    <lineage>
        <taxon>unclassified sequences</taxon>
        <taxon>metagenomes</taxon>
        <taxon>ecological metagenomes</taxon>
    </lineage>
</organism>
<dbReference type="AlphaFoldDB" id="X1HA24"/>
<accession>X1HA24</accession>